<keyword evidence="2" id="KW-0472">Membrane</keyword>
<organism evidence="3 4">
    <name type="scientific">Deinococcus yavapaiensis KR-236</name>
    <dbReference type="NCBI Taxonomy" id="694435"/>
    <lineage>
        <taxon>Bacteria</taxon>
        <taxon>Thermotogati</taxon>
        <taxon>Deinococcota</taxon>
        <taxon>Deinococci</taxon>
        <taxon>Deinococcales</taxon>
        <taxon>Deinococcaceae</taxon>
        <taxon>Deinococcus</taxon>
    </lineage>
</organism>
<dbReference type="RefSeq" id="WP_110886223.1">
    <property type="nucleotide sequence ID" value="NZ_QJSX01000005.1"/>
</dbReference>
<comment type="caution">
    <text evidence="3">The sequence shown here is derived from an EMBL/GenBank/DDBJ whole genome shotgun (WGS) entry which is preliminary data.</text>
</comment>
<name>A0A318S8J4_9DEIO</name>
<dbReference type="InterPro" id="IPR012902">
    <property type="entry name" value="N_methyl_site"/>
</dbReference>
<comment type="subcellular location">
    <subcellularLocation>
        <location evidence="1">Cell outer membrane</location>
    </subcellularLocation>
</comment>
<dbReference type="PROSITE" id="PS00409">
    <property type="entry name" value="PROKAR_NTER_METHYL"/>
    <property type="match status" value="1"/>
</dbReference>
<sequence length="236" mass="25047">MKSRGFTLLEMLFALGLAATLGLVLIGVLQTSARASADLSARAELVSEASLASAVVTARIREAVHVYPTGSTLRLSVSGFTSRRPTGGQTWTVGTDPILALILPPRDASVDCHPAYRSEGCYAFYAYYPVKRSVLTANAALGNNPGADATNDGTAWVLMEYRSYYPSPPDFTAVPVSFQPTGVGLIVCDFLDSSVSPFARTGDGVEVTIALARRVSGKVVRVTPLRTSAFPRNVAR</sequence>
<reference evidence="3 4" key="1">
    <citation type="submission" date="2018-06" db="EMBL/GenBank/DDBJ databases">
        <title>Genomic Encyclopedia of Type Strains, Phase IV (KMG-IV): sequencing the most valuable type-strain genomes for metagenomic binning, comparative biology and taxonomic classification.</title>
        <authorList>
            <person name="Goeker M."/>
        </authorList>
    </citation>
    <scope>NUCLEOTIDE SEQUENCE [LARGE SCALE GENOMIC DNA]</scope>
    <source>
        <strain evidence="3 4">DSM 18048</strain>
    </source>
</reference>
<gene>
    <name evidence="3" type="ORF">DES52_10572</name>
</gene>
<accession>A0A318S8J4</accession>
<dbReference type="EMBL" id="QJSX01000005">
    <property type="protein sequence ID" value="PYE54435.1"/>
    <property type="molecule type" value="Genomic_DNA"/>
</dbReference>
<dbReference type="OrthoDB" id="63128at2"/>
<proteinExistence type="predicted"/>
<evidence type="ECO:0000256" key="2">
    <source>
        <dbReference type="ARBA" id="ARBA00023237"/>
    </source>
</evidence>
<protein>
    <recommendedName>
        <fullName evidence="5">Prepilin-type N-terminal cleavage/methylation domain-containing protein</fullName>
    </recommendedName>
</protein>
<dbReference type="AlphaFoldDB" id="A0A318S8J4"/>
<evidence type="ECO:0000256" key="1">
    <source>
        <dbReference type="ARBA" id="ARBA00004442"/>
    </source>
</evidence>
<dbReference type="Proteomes" id="UP000248326">
    <property type="component" value="Unassembled WGS sequence"/>
</dbReference>
<evidence type="ECO:0000313" key="3">
    <source>
        <dbReference type="EMBL" id="PYE54435.1"/>
    </source>
</evidence>
<keyword evidence="4" id="KW-1185">Reference proteome</keyword>
<dbReference type="GO" id="GO:0009279">
    <property type="term" value="C:cell outer membrane"/>
    <property type="evidence" value="ECO:0007669"/>
    <property type="project" value="UniProtKB-SubCell"/>
</dbReference>
<keyword evidence="2" id="KW-0998">Cell outer membrane</keyword>
<evidence type="ECO:0008006" key="5">
    <source>
        <dbReference type="Google" id="ProtNLM"/>
    </source>
</evidence>
<evidence type="ECO:0000313" key="4">
    <source>
        <dbReference type="Proteomes" id="UP000248326"/>
    </source>
</evidence>